<name>A0A453LBP9_AEGTS</name>
<dbReference type="Gramene" id="AET5Gv20700200.3">
    <property type="protein sequence ID" value="AET5Gv20700200.3"/>
    <property type="gene ID" value="AET5Gv20700200"/>
</dbReference>
<dbReference type="Gramene" id="AET5Gv20700200.2">
    <property type="protein sequence ID" value="AET5Gv20700200.2"/>
    <property type="gene ID" value="AET5Gv20700200"/>
</dbReference>
<evidence type="ECO:0000313" key="2">
    <source>
        <dbReference type="EnsemblPlants" id="AET5Gv20700200.2"/>
    </source>
</evidence>
<proteinExistence type="predicted"/>
<evidence type="ECO:0000313" key="3">
    <source>
        <dbReference type="Proteomes" id="UP000015105"/>
    </source>
</evidence>
<dbReference type="EnsemblPlants" id="AET5Gv20700200.2">
    <property type="protein sequence ID" value="AET5Gv20700200.2"/>
    <property type="gene ID" value="AET5Gv20700200"/>
</dbReference>
<sequence>MLGVFVTMMWCIWSSMNKFTRGEEGFQPMRSIALVDEIVATLELPLCQNDPGGSRQHPTSHLGWVAVNVDGAVDVQSRVVGSGHVVRDYLGETDDICECFFLRHFVLASMTILVSGHGNSATYVFAQKLRRMFAGYDYRYRNIFCTDSDANATTTKQSHNTRE</sequence>
<dbReference type="Proteomes" id="UP000015105">
    <property type="component" value="Chromosome 5D"/>
</dbReference>
<organism evidence="2 3">
    <name type="scientific">Aegilops tauschii subsp. strangulata</name>
    <name type="common">Goatgrass</name>
    <dbReference type="NCBI Taxonomy" id="200361"/>
    <lineage>
        <taxon>Eukaryota</taxon>
        <taxon>Viridiplantae</taxon>
        <taxon>Streptophyta</taxon>
        <taxon>Embryophyta</taxon>
        <taxon>Tracheophyta</taxon>
        <taxon>Spermatophyta</taxon>
        <taxon>Magnoliopsida</taxon>
        <taxon>Liliopsida</taxon>
        <taxon>Poales</taxon>
        <taxon>Poaceae</taxon>
        <taxon>BOP clade</taxon>
        <taxon>Pooideae</taxon>
        <taxon>Triticodae</taxon>
        <taxon>Triticeae</taxon>
        <taxon>Triticinae</taxon>
        <taxon>Aegilops</taxon>
    </lineage>
</organism>
<dbReference type="EnsemblPlants" id="AET5Gv20700200.3">
    <property type="protein sequence ID" value="AET5Gv20700200.3"/>
    <property type="gene ID" value="AET5Gv20700200"/>
</dbReference>
<feature type="signal peptide" evidence="1">
    <location>
        <begin position="1"/>
        <end position="22"/>
    </location>
</feature>
<protein>
    <submittedName>
        <fullName evidence="2">Uncharacterized protein</fullName>
    </submittedName>
</protein>
<reference evidence="2" key="3">
    <citation type="journal article" date="2017" name="Nature">
        <title>Genome sequence of the progenitor of the wheat D genome Aegilops tauschii.</title>
        <authorList>
            <person name="Luo M.C."/>
            <person name="Gu Y.Q."/>
            <person name="Puiu D."/>
            <person name="Wang H."/>
            <person name="Twardziok S.O."/>
            <person name="Deal K.R."/>
            <person name="Huo N."/>
            <person name="Zhu T."/>
            <person name="Wang L."/>
            <person name="Wang Y."/>
            <person name="McGuire P.E."/>
            <person name="Liu S."/>
            <person name="Long H."/>
            <person name="Ramasamy R.K."/>
            <person name="Rodriguez J.C."/>
            <person name="Van S.L."/>
            <person name="Yuan L."/>
            <person name="Wang Z."/>
            <person name="Xia Z."/>
            <person name="Xiao L."/>
            <person name="Anderson O.D."/>
            <person name="Ouyang S."/>
            <person name="Liang Y."/>
            <person name="Zimin A.V."/>
            <person name="Pertea G."/>
            <person name="Qi P."/>
            <person name="Bennetzen J.L."/>
            <person name="Dai X."/>
            <person name="Dawson M.W."/>
            <person name="Muller H.G."/>
            <person name="Kugler K."/>
            <person name="Rivarola-Duarte L."/>
            <person name="Spannagl M."/>
            <person name="Mayer K.F.X."/>
            <person name="Lu F.H."/>
            <person name="Bevan M.W."/>
            <person name="Leroy P."/>
            <person name="Li P."/>
            <person name="You F.M."/>
            <person name="Sun Q."/>
            <person name="Liu Z."/>
            <person name="Lyons E."/>
            <person name="Wicker T."/>
            <person name="Salzberg S.L."/>
            <person name="Devos K.M."/>
            <person name="Dvorak J."/>
        </authorList>
    </citation>
    <scope>NUCLEOTIDE SEQUENCE [LARGE SCALE GENOMIC DNA]</scope>
    <source>
        <strain evidence="2">cv. AL8/78</strain>
    </source>
</reference>
<accession>A0A453LBP9</accession>
<dbReference type="AlphaFoldDB" id="A0A453LBP9"/>
<reference evidence="2" key="4">
    <citation type="submission" date="2019-03" db="UniProtKB">
        <authorList>
            <consortium name="EnsemblPlants"/>
        </authorList>
    </citation>
    <scope>IDENTIFICATION</scope>
</reference>
<feature type="chain" id="PRO_5042372602" evidence="1">
    <location>
        <begin position="23"/>
        <end position="163"/>
    </location>
</feature>
<reference evidence="3" key="2">
    <citation type="journal article" date="2017" name="Nat. Plants">
        <title>The Aegilops tauschii genome reveals multiple impacts of transposons.</title>
        <authorList>
            <person name="Zhao G."/>
            <person name="Zou C."/>
            <person name="Li K."/>
            <person name="Wang K."/>
            <person name="Li T."/>
            <person name="Gao L."/>
            <person name="Zhang X."/>
            <person name="Wang H."/>
            <person name="Yang Z."/>
            <person name="Liu X."/>
            <person name="Jiang W."/>
            <person name="Mao L."/>
            <person name="Kong X."/>
            <person name="Jiao Y."/>
            <person name="Jia J."/>
        </authorList>
    </citation>
    <scope>NUCLEOTIDE SEQUENCE [LARGE SCALE GENOMIC DNA]</scope>
    <source>
        <strain evidence="3">cv. AL8/78</strain>
    </source>
</reference>
<keyword evidence="3" id="KW-1185">Reference proteome</keyword>
<reference evidence="2" key="5">
    <citation type="journal article" date="2021" name="G3 (Bethesda)">
        <title>Aegilops tauschii genome assembly Aet v5.0 features greater sequence contiguity and improved annotation.</title>
        <authorList>
            <person name="Wang L."/>
            <person name="Zhu T."/>
            <person name="Rodriguez J.C."/>
            <person name="Deal K.R."/>
            <person name="Dubcovsky J."/>
            <person name="McGuire P.E."/>
            <person name="Lux T."/>
            <person name="Spannagl M."/>
            <person name="Mayer K.F.X."/>
            <person name="Baldrich P."/>
            <person name="Meyers B.C."/>
            <person name="Huo N."/>
            <person name="Gu Y.Q."/>
            <person name="Zhou H."/>
            <person name="Devos K.M."/>
            <person name="Bennetzen J.L."/>
            <person name="Unver T."/>
            <person name="Budak H."/>
            <person name="Gulick P.J."/>
            <person name="Galiba G."/>
            <person name="Kalapos B."/>
            <person name="Nelson D.R."/>
            <person name="Li P."/>
            <person name="You F.M."/>
            <person name="Luo M.C."/>
            <person name="Dvorak J."/>
        </authorList>
    </citation>
    <scope>NUCLEOTIDE SEQUENCE [LARGE SCALE GENOMIC DNA]</scope>
    <source>
        <strain evidence="2">cv. AL8/78</strain>
    </source>
</reference>
<evidence type="ECO:0000256" key="1">
    <source>
        <dbReference type="SAM" id="SignalP"/>
    </source>
</evidence>
<reference evidence="3" key="1">
    <citation type="journal article" date="2014" name="Science">
        <title>Ancient hybridizations among the ancestral genomes of bread wheat.</title>
        <authorList>
            <consortium name="International Wheat Genome Sequencing Consortium,"/>
            <person name="Marcussen T."/>
            <person name="Sandve S.R."/>
            <person name="Heier L."/>
            <person name="Spannagl M."/>
            <person name="Pfeifer M."/>
            <person name="Jakobsen K.S."/>
            <person name="Wulff B.B."/>
            <person name="Steuernagel B."/>
            <person name="Mayer K.F."/>
            <person name="Olsen O.A."/>
        </authorList>
    </citation>
    <scope>NUCLEOTIDE SEQUENCE [LARGE SCALE GENOMIC DNA]</scope>
    <source>
        <strain evidence="3">cv. AL8/78</strain>
    </source>
</reference>
<keyword evidence="1" id="KW-0732">Signal</keyword>